<dbReference type="SUPFAM" id="SSF48452">
    <property type="entry name" value="TPR-like"/>
    <property type="match status" value="1"/>
</dbReference>
<comment type="similarity">
    <text evidence="2">Belongs to the glycosyltransferase 41 family. O-GlcNAc transferase subfamily.</text>
</comment>
<sequence length="810" mass="90715">MPAANCPCFSSSLHMHPVYDEWVLKMDNGKAVTLDPDFLDAYINLGNVLKEARIFDRAVGAYLRALQLSPNHAVVHGNLACVYYEQGLIDLAIDTYRRAIELQPHFPDAYCNLANALKEQGKVKEAEECYNTALRLNPTHADSLNNLANIKREQGKTEEAIRHYCKALEVFPEFAAAHSNLASVLQQQGKLQEALMHYKEAIRISPTFADAYSNMGNTLKEMQDIQGALQCYTRAIQINPAFADAHSNLASIHKDSGNIPEAIASYRTALKLKPDFPDAYCNLAHCLQIVCDWTDYEARMKRLVAIVADQLEKNRLPSVHPHHSMLYPLSHRFRKSIAHRHGNLCLEKINVLHKPPYQYPKDLSASNGRLRIGYVSSDFGNHPTSHLMQSVPGKHNPKSVEVFCYALNAEDNTNFRTKVVKEAEHFVDLSKIPCNGKAADRINADGIHILVNMNGYTKGARNEIFALRPAPIQVMWLGYPGTSGAPFMDYIVTDSTTSPMELAHQYSEKLAYMPNTFFVGDHWNMFPHMLQKVIVQTKDGVLRDNVALVNSKNMDAVLEKLGISEKVHAKAATGEEVPSSAVFTSRAMYELPQDGIIYCNFNQLYKIDPATMQMWVSIIKKVPNSYLWLLRFPAAGEPHLLNTAAQMGLPPGRLLFSPVASKEEHVRRGQLADVCLDTPLCNAHTTGMDVLWAGTPMVTLPGETLASRVAASQLQTMGCPELIASTRQEYEEIAVRLGTDAMFRQHIRAKVWDRRTSSVLFQISQYAMELERLFGKIWEKHERGEAMNHMTDLILPQGNASVPRGVEVGH</sequence>
<dbReference type="FunFam" id="1.25.40.10:FF:000013">
    <property type="entry name" value="UDP-N-acetylglucosamine--peptide N-acetylglucosaminyltransferase 110 kDa subunit"/>
    <property type="match status" value="1"/>
</dbReference>
<dbReference type="InterPro" id="IPR037919">
    <property type="entry name" value="OGT"/>
</dbReference>
<dbReference type="Pfam" id="PF00515">
    <property type="entry name" value="TPR_1"/>
    <property type="match status" value="1"/>
</dbReference>
<dbReference type="AlphaFoldDB" id="A0A9Q1BKL6"/>
<evidence type="ECO:0000256" key="1">
    <source>
        <dbReference type="ARBA" id="ARBA00004922"/>
    </source>
</evidence>
<dbReference type="Gene3D" id="1.25.40.10">
    <property type="entry name" value="Tetratricopeptide repeat domain"/>
    <property type="match status" value="2"/>
</dbReference>
<dbReference type="Gene3D" id="3.30.720.150">
    <property type="match status" value="1"/>
</dbReference>
<accession>A0A9Q1BKL6</accession>
<keyword evidence="7 8" id="KW-0802">TPR repeat</keyword>
<dbReference type="PANTHER" id="PTHR44366">
    <property type="entry name" value="UDP-N-ACETYLGLUCOSAMINE--PEPTIDE N-ACETYLGLUCOSAMINYLTRANSFERASE 110 KDA SUBUNIT"/>
    <property type="match status" value="1"/>
</dbReference>
<feature type="repeat" description="TPR" evidence="8">
    <location>
        <begin position="107"/>
        <end position="140"/>
    </location>
</feature>
<feature type="repeat" description="TPR" evidence="8">
    <location>
        <begin position="141"/>
        <end position="174"/>
    </location>
</feature>
<comment type="pathway">
    <text evidence="1">Protein modification; protein glycosylation.</text>
</comment>
<evidence type="ECO:0000256" key="3">
    <source>
        <dbReference type="ARBA" id="ARBA00011970"/>
    </source>
</evidence>
<feature type="repeat" description="TPR" evidence="8">
    <location>
        <begin position="243"/>
        <end position="276"/>
    </location>
</feature>
<evidence type="ECO:0000256" key="4">
    <source>
        <dbReference type="ARBA" id="ARBA00022676"/>
    </source>
</evidence>
<feature type="repeat" description="TPR" evidence="8">
    <location>
        <begin position="209"/>
        <end position="242"/>
    </location>
</feature>
<dbReference type="PROSITE" id="PS50293">
    <property type="entry name" value="TPR_REGION"/>
    <property type="match status" value="5"/>
</dbReference>
<dbReference type="Proteomes" id="UP001152320">
    <property type="component" value="Chromosome 15"/>
</dbReference>
<dbReference type="InterPro" id="IPR029489">
    <property type="entry name" value="OGT/SEC/SPY_C"/>
</dbReference>
<feature type="repeat" description="TPR" evidence="8">
    <location>
        <begin position="39"/>
        <end position="72"/>
    </location>
</feature>
<evidence type="ECO:0000256" key="8">
    <source>
        <dbReference type="PROSITE-ProRule" id="PRU00339"/>
    </source>
</evidence>
<keyword evidence="5" id="KW-0808">Transferase</keyword>
<keyword evidence="6" id="KW-0677">Repeat</keyword>
<comment type="caution">
    <text evidence="10">The sequence shown here is derived from an EMBL/GenBank/DDBJ whole genome shotgun (WGS) entry which is preliminary data.</text>
</comment>
<name>A0A9Q1BKL6_HOLLE</name>
<evidence type="ECO:0000256" key="7">
    <source>
        <dbReference type="ARBA" id="ARBA00022803"/>
    </source>
</evidence>
<dbReference type="SMART" id="SM00028">
    <property type="entry name" value="TPR"/>
    <property type="match status" value="7"/>
</dbReference>
<dbReference type="Gene3D" id="3.40.50.2000">
    <property type="entry name" value="Glycogen Phosphorylase B"/>
    <property type="match status" value="1"/>
</dbReference>
<evidence type="ECO:0000256" key="5">
    <source>
        <dbReference type="ARBA" id="ARBA00022679"/>
    </source>
</evidence>
<feature type="repeat" description="TPR" evidence="8">
    <location>
        <begin position="73"/>
        <end position="106"/>
    </location>
</feature>
<feature type="repeat" description="TPR" evidence="8">
    <location>
        <begin position="175"/>
        <end position="208"/>
    </location>
</feature>
<feature type="domain" description="O-GlcNAc transferase C-terminal" evidence="9">
    <location>
        <begin position="290"/>
        <end position="569"/>
    </location>
</feature>
<organism evidence="10 11">
    <name type="scientific">Holothuria leucospilota</name>
    <name type="common">Black long sea cucumber</name>
    <name type="synonym">Mertensiothuria leucospilota</name>
    <dbReference type="NCBI Taxonomy" id="206669"/>
    <lineage>
        <taxon>Eukaryota</taxon>
        <taxon>Metazoa</taxon>
        <taxon>Echinodermata</taxon>
        <taxon>Eleutherozoa</taxon>
        <taxon>Echinozoa</taxon>
        <taxon>Holothuroidea</taxon>
        <taxon>Aspidochirotacea</taxon>
        <taxon>Aspidochirotida</taxon>
        <taxon>Holothuriidae</taxon>
        <taxon>Holothuria</taxon>
    </lineage>
</organism>
<evidence type="ECO:0000256" key="6">
    <source>
        <dbReference type="ARBA" id="ARBA00022737"/>
    </source>
</evidence>
<dbReference type="FunFam" id="3.40.50.11380:FF:000001">
    <property type="entry name" value="UDP-N-acetylglucosamine--peptide N-acetylglucosaminyltransferase 110 kDa subunit"/>
    <property type="match status" value="1"/>
</dbReference>
<protein>
    <recommendedName>
        <fullName evidence="3">protein O-GlcNAc transferase</fullName>
        <ecNumber evidence="3">2.4.1.255</ecNumber>
    </recommendedName>
</protein>
<dbReference type="InterPro" id="IPR019734">
    <property type="entry name" value="TPR_rpt"/>
</dbReference>
<dbReference type="GO" id="GO:0097363">
    <property type="term" value="F:protein O-acetylglucosaminyltransferase activity"/>
    <property type="evidence" value="ECO:0007669"/>
    <property type="project" value="UniProtKB-EC"/>
</dbReference>
<evidence type="ECO:0000313" key="10">
    <source>
        <dbReference type="EMBL" id="KAJ8028205.1"/>
    </source>
</evidence>
<evidence type="ECO:0000313" key="11">
    <source>
        <dbReference type="Proteomes" id="UP001152320"/>
    </source>
</evidence>
<evidence type="ECO:0000259" key="9">
    <source>
        <dbReference type="Pfam" id="PF13844"/>
    </source>
</evidence>
<dbReference type="InterPro" id="IPR011990">
    <property type="entry name" value="TPR-like_helical_dom_sf"/>
</dbReference>
<dbReference type="FunFam" id="3.40.50.2000:FF:000012">
    <property type="entry name" value="UDP-N-acetylglucosamine--peptide N-acetylglucosaminyltransferase 110 kDa subunit"/>
    <property type="match status" value="1"/>
</dbReference>
<dbReference type="Pfam" id="PF13844">
    <property type="entry name" value="Glyco_transf_41"/>
    <property type="match status" value="1"/>
</dbReference>
<keyword evidence="4" id="KW-0328">Glycosyltransferase</keyword>
<dbReference type="OrthoDB" id="9991317at2759"/>
<proteinExistence type="inferred from homology"/>
<keyword evidence="11" id="KW-1185">Reference proteome</keyword>
<dbReference type="Pfam" id="PF13414">
    <property type="entry name" value="TPR_11"/>
    <property type="match status" value="2"/>
</dbReference>
<dbReference type="PANTHER" id="PTHR44366:SF1">
    <property type="entry name" value="UDP-N-ACETYLGLUCOSAMINE--PEPTIDE N-ACETYLGLUCOSAMINYLTRANSFERASE 110 KDA SUBUNIT"/>
    <property type="match status" value="1"/>
</dbReference>
<gene>
    <name evidence="10" type="ORF">HOLleu_30376</name>
</gene>
<dbReference type="EMBL" id="JAIZAY010000015">
    <property type="protein sequence ID" value="KAJ8028205.1"/>
    <property type="molecule type" value="Genomic_DNA"/>
</dbReference>
<dbReference type="Pfam" id="PF13424">
    <property type="entry name" value="TPR_12"/>
    <property type="match status" value="1"/>
</dbReference>
<dbReference type="GO" id="GO:0006493">
    <property type="term" value="P:protein O-linked glycosylation"/>
    <property type="evidence" value="ECO:0007669"/>
    <property type="project" value="InterPro"/>
</dbReference>
<dbReference type="PROSITE" id="PS50005">
    <property type="entry name" value="TPR"/>
    <property type="match status" value="7"/>
</dbReference>
<evidence type="ECO:0000256" key="2">
    <source>
        <dbReference type="ARBA" id="ARBA00005386"/>
    </source>
</evidence>
<dbReference type="Gene3D" id="3.40.50.11380">
    <property type="match status" value="1"/>
</dbReference>
<dbReference type="EC" id="2.4.1.255" evidence="3"/>
<reference evidence="10" key="1">
    <citation type="submission" date="2021-10" db="EMBL/GenBank/DDBJ databases">
        <title>Tropical sea cucumber genome reveals ecological adaptation and Cuvierian tubules defense mechanism.</title>
        <authorList>
            <person name="Chen T."/>
        </authorList>
    </citation>
    <scope>NUCLEOTIDE SEQUENCE</scope>
    <source>
        <strain evidence="10">Nanhai2018</strain>
        <tissue evidence="10">Muscle</tissue>
    </source>
</reference>